<accession>A0ABV0VQ52</accession>
<protein>
    <submittedName>
        <fullName evidence="2">Uncharacterized protein</fullName>
    </submittedName>
</protein>
<evidence type="ECO:0000313" key="2">
    <source>
        <dbReference type="EMBL" id="MEQ2259369.1"/>
    </source>
</evidence>
<dbReference type="Proteomes" id="UP001444071">
    <property type="component" value="Unassembled WGS sequence"/>
</dbReference>
<organism evidence="2 3">
    <name type="scientific">Xenotaenia resolanae</name>
    <dbReference type="NCBI Taxonomy" id="208358"/>
    <lineage>
        <taxon>Eukaryota</taxon>
        <taxon>Metazoa</taxon>
        <taxon>Chordata</taxon>
        <taxon>Craniata</taxon>
        <taxon>Vertebrata</taxon>
        <taxon>Euteleostomi</taxon>
        <taxon>Actinopterygii</taxon>
        <taxon>Neopterygii</taxon>
        <taxon>Teleostei</taxon>
        <taxon>Neoteleostei</taxon>
        <taxon>Acanthomorphata</taxon>
        <taxon>Ovalentaria</taxon>
        <taxon>Atherinomorphae</taxon>
        <taxon>Cyprinodontiformes</taxon>
        <taxon>Goodeidae</taxon>
        <taxon>Xenotaenia</taxon>
    </lineage>
</organism>
<feature type="non-terminal residue" evidence="2">
    <location>
        <position position="1"/>
    </location>
</feature>
<feature type="compositionally biased region" description="Polar residues" evidence="1">
    <location>
        <begin position="12"/>
        <end position="33"/>
    </location>
</feature>
<reference evidence="2 3" key="1">
    <citation type="submission" date="2021-06" db="EMBL/GenBank/DDBJ databases">
        <authorList>
            <person name="Palmer J.M."/>
        </authorList>
    </citation>
    <scope>NUCLEOTIDE SEQUENCE [LARGE SCALE GENOMIC DNA]</scope>
    <source>
        <strain evidence="2 3">XR_2019</strain>
        <tissue evidence="2">Muscle</tissue>
    </source>
</reference>
<comment type="caution">
    <text evidence="2">The sequence shown here is derived from an EMBL/GenBank/DDBJ whole genome shotgun (WGS) entry which is preliminary data.</text>
</comment>
<evidence type="ECO:0000313" key="3">
    <source>
        <dbReference type="Proteomes" id="UP001444071"/>
    </source>
</evidence>
<feature type="compositionally biased region" description="Basic and acidic residues" evidence="1">
    <location>
        <begin position="1"/>
        <end position="11"/>
    </location>
</feature>
<keyword evidence="3" id="KW-1185">Reference proteome</keyword>
<sequence length="72" mass="7739">SLTFSRLKDEANSNSTSYRAPNTTAYLSSISSIDSREPDPKTGKKQSSGVEEQRTGSVTGLLSGTRGHPEHQ</sequence>
<dbReference type="EMBL" id="JAHRIM010003279">
    <property type="protein sequence ID" value="MEQ2259369.1"/>
    <property type="molecule type" value="Genomic_DNA"/>
</dbReference>
<name>A0ABV0VQ52_9TELE</name>
<feature type="region of interest" description="Disordered" evidence="1">
    <location>
        <begin position="1"/>
        <end position="72"/>
    </location>
</feature>
<gene>
    <name evidence="2" type="ORF">XENORESO_010618</name>
</gene>
<proteinExistence type="predicted"/>
<evidence type="ECO:0000256" key="1">
    <source>
        <dbReference type="SAM" id="MobiDB-lite"/>
    </source>
</evidence>
<feature type="compositionally biased region" description="Polar residues" evidence="1">
    <location>
        <begin position="45"/>
        <end position="62"/>
    </location>
</feature>